<gene>
    <name evidence="3" type="ORF">C8A01DRAFT_34422</name>
</gene>
<dbReference type="InterPro" id="IPR053169">
    <property type="entry name" value="MUG_Protein"/>
</dbReference>
<keyword evidence="4" id="KW-1185">Reference proteome</keyword>
<organism evidence="3 4">
    <name type="scientific">Parachaetomium inaequale</name>
    <dbReference type="NCBI Taxonomy" id="2588326"/>
    <lineage>
        <taxon>Eukaryota</taxon>
        <taxon>Fungi</taxon>
        <taxon>Dikarya</taxon>
        <taxon>Ascomycota</taxon>
        <taxon>Pezizomycotina</taxon>
        <taxon>Sordariomycetes</taxon>
        <taxon>Sordariomycetidae</taxon>
        <taxon>Sordariales</taxon>
        <taxon>Chaetomiaceae</taxon>
        <taxon>Parachaetomium</taxon>
    </lineage>
</organism>
<dbReference type="AlphaFoldDB" id="A0AAN6PMI3"/>
<comment type="caution">
    <text evidence="3">The sequence shown here is derived from an EMBL/GenBank/DDBJ whole genome shotgun (WGS) entry which is preliminary data.</text>
</comment>
<dbReference type="InterPro" id="IPR005198">
    <property type="entry name" value="Glyco_hydro_76"/>
</dbReference>
<sequence>MLVPWAVAIATATAVSAASPWSSLPLELRDKNGSDAGRSSLPDVSAFHDMFTALSDMQETYFQRWLGTWPDGIDWTRAVMSTHVAAALRTISDELELSQPSQGVECATRKEEVVAGYFTDVIAYYFAEDAFAIRNQAYDDMLWVVLGWLESIQFIDEHSGFLSRVAFAGLGQTSPGAETWYGSRWIPAFAHRARVFWELAAKGWDTKLCGGGMVWNPRLMPYKNAITNQLFISASISMFLHFPGDSNTSPFGTGAVATSQPSTAEWPPHDPLFAQAAQDAHAWLASSNMTNPQGLYADGFHISGHSSGSNNTRCDERDEMVYTYNQGVLLSGLLGLYQATGREAYLREGHALVQNVIRATGYDLLRNQPVDDVPPNRVPPWRGLGRAGVLEEACDAAGACSQDAQTFKGIWMHHFAAFCAPAALRLSAARFGSGSPGGEESGAVRARHEADCRRYIPWLRHNARAAMGTRDGRGLFGMWWTAGLLRLTAASSDGEVAADARPPPPTGGGGGQVVDYRNWGVPLNEVWVRMGDGSRRPVSNHGGVRQKPIQKPRGEGGKTGPGVGERGASSDGGEGVWDPNLRGRGRTVETQGGGLAVLRALWVVSRLGV</sequence>
<feature type="chain" id="PRO_5042830962" description="Glycosyl hydrolase" evidence="2">
    <location>
        <begin position="18"/>
        <end position="609"/>
    </location>
</feature>
<dbReference type="GO" id="GO:0005975">
    <property type="term" value="P:carbohydrate metabolic process"/>
    <property type="evidence" value="ECO:0007669"/>
    <property type="project" value="InterPro"/>
</dbReference>
<dbReference type="Gene3D" id="1.50.10.20">
    <property type="match status" value="1"/>
</dbReference>
<dbReference type="EMBL" id="MU854355">
    <property type="protein sequence ID" value="KAK4041581.1"/>
    <property type="molecule type" value="Genomic_DNA"/>
</dbReference>
<dbReference type="PANTHER" id="PTHR47791">
    <property type="entry name" value="MEIOTICALLY UP-REGULATED GENE 191 PROTEIN"/>
    <property type="match status" value="1"/>
</dbReference>
<dbReference type="Pfam" id="PF03663">
    <property type="entry name" value="Glyco_hydro_76"/>
    <property type="match status" value="1"/>
</dbReference>
<evidence type="ECO:0000256" key="1">
    <source>
        <dbReference type="SAM" id="MobiDB-lite"/>
    </source>
</evidence>
<feature type="region of interest" description="Disordered" evidence="1">
    <location>
        <begin position="495"/>
        <end position="515"/>
    </location>
</feature>
<dbReference type="PANTHER" id="PTHR47791:SF2">
    <property type="entry name" value="ENDO MANNANASE, GH76 FAMILY (EUROFUNG)"/>
    <property type="match status" value="1"/>
</dbReference>
<protein>
    <recommendedName>
        <fullName evidence="5">Glycosyl hydrolase</fullName>
    </recommendedName>
</protein>
<evidence type="ECO:0008006" key="5">
    <source>
        <dbReference type="Google" id="ProtNLM"/>
    </source>
</evidence>
<feature type="compositionally biased region" description="Gly residues" evidence="1">
    <location>
        <begin position="557"/>
        <end position="575"/>
    </location>
</feature>
<dbReference type="SUPFAM" id="SSF48208">
    <property type="entry name" value="Six-hairpin glycosidases"/>
    <property type="match status" value="1"/>
</dbReference>
<evidence type="ECO:0000313" key="3">
    <source>
        <dbReference type="EMBL" id="KAK4041581.1"/>
    </source>
</evidence>
<evidence type="ECO:0000256" key="2">
    <source>
        <dbReference type="SAM" id="SignalP"/>
    </source>
</evidence>
<feature type="signal peptide" evidence="2">
    <location>
        <begin position="1"/>
        <end position="17"/>
    </location>
</feature>
<name>A0AAN6PMI3_9PEZI</name>
<feature type="region of interest" description="Disordered" evidence="1">
    <location>
        <begin position="532"/>
        <end position="588"/>
    </location>
</feature>
<keyword evidence="2" id="KW-0732">Signal</keyword>
<dbReference type="InterPro" id="IPR008928">
    <property type="entry name" value="6-hairpin_glycosidase_sf"/>
</dbReference>
<dbReference type="Proteomes" id="UP001303115">
    <property type="component" value="Unassembled WGS sequence"/>
</dbReference>
<reference evidence="4" key="1">
    <citation type="journal article" date="2023" name="Mol. Phylogenet. Evol.">
        <title>Genome-scale phylogeny and comparative genomics of the fungal order Sordariales.</title>
        <authorList>
            <person name="Hensen N."/>
            <person name="Bonometti L."/>
            <person name="Westerberg I."/>
            <person name="Brannstrom I.O."/>
            <person name="Guillou S."/>
            <person name="Cros-Aarteil S."/>
            <person name="Calhoun S."/>
            <person name="Haridas S."/>
            <person name="Kuo A."/>
            <person name="Mondo S."/>
            <person name="Pangilinan J."/>
            <person name="Riley R."/>
            <person name="LaButti K."/>
            <person name="Andreopoulos B."/>
            <person name="Lipzen A."/>
            <person name="Chen C."/>
            <person name="Yan M."/>
            <person name="Daum C."/>
            <person name="Ng V."/>
            <person name="Clum A."/>
            <person name="Steindorff A."/>
            <person name="Ohm R.A."/>
            <person name="Martin F."/>
            <person name="Silar P."/>
            <person name="Natvig D.O."/>
            <person name="Lalanne C."/>
            <person name="Gautier V."/>
            <person name="Ament-Velasquez S.L."/>
            <person name="Kruys A."/>
            <person name="Hutchinson M.I."/>
            <person name="Powell A.J."/>
            <person name="Barry K."/>
            <person name="Miller A.N."/>
            <person name="Grigoriev I.V."/>
            <person name="Debuchy R."/>
            <person name="Gladieux P."/>
            <person name="Hiltunen Thoren M."/>
            <person name="Johannesson H."/>
        </authorList>
    </citation>
    <scope>NUCLEOTIDE SEQUENCE [LARGE SCALE GENOMIC DNA]</scope>
    <source>
        <strain evidence="4">CBS 284.82</strain>
    </source>
</reference>
<evidence type="ECO:0000313" key="4">
    <source>
        <dbReference type="Proteomes" id="UP001303115"/>
    </source>
</evidence>
<accession>A0AAN6PMI3</accession>
<proteinExistence type="predicted"/>